<keyword evidence="2" id="KW-1185">Reference proteome</keyword>
<sequence length="56" mass="6082">MDSELDELVSGEKLGRETEDEITFFKSVGIAYFDLAMASAVYSKGMLLGKGSMISL</sequence>
<dbReference type="InterPro" id="IPR003462">
    <property type="entry name" value="ODC_Mu_crystall"/>
</dbReference>
<evidence type="ECO:0008006" key="3">
    <source>
        <dbReference type="Google" id="ProtNLM"/>
    </source>
</evidence>
<dbReference type="RefSeq" id="WP_275420405.1">
    <property type="nucleotide sequence ID" value="NZ_CP106877.1"/>
</dbReference>
<accession>A0A9E8LYX1</accession>
<dbReference type="AlphaFoldDB" id="A0A9E8LYX1"/>
<name>A0A9E8LYX1_9BACI</name>
<evidence type="ECO:0000313" key="1">
    <source>
        <dbReference type="EMBL" id="WAA12267.1"/>
    </source>
</evidence>
<dbReference type="InterPro" id="IPR036291">
    <property type="entry name" value="NAD(P)-bd_dom_sf"/>
</dbReference>
<dbReference type="KEGG" id="fhl:OE105_11985"/>
<evidence type="ECO:0000313" key="2">
    <source>
        <dbReference type="Proteomes" id="UP001164726"/>
    </source>
</evidence>
<protein>
    <recommendedName>
        <fullName evidence="3">Ornithine cyclodeaminase</fullName>
    </recommendedName>
</protein>
<dbReference type="EMBL" id="CP106877">
    <property type="protein sequence ID" value="WAA12267.1"/>
    <property type="molecule type" value="Genomic_DNA"/>
</dbReference>
<organism evidence="1 2">
    <name type="scientific">Fervidibacillus halotolerans</name>
    <dbReference type="NCBI Taxonomy" id="2980027"/>
    <lineage>
        <taxon>Bacteria</taxon>
        <taxon>Bacillati</taxon>
        <taxon>Bacillota</taxon>
        <taxon>Bacilli</taxon>
        <taxon>Bacillales</taxon>
        <taxon>Bacillaceae</taxon>
        <taxon>Fervidibacillus</taxon>
    </lineage>
</organism>
<reference evidence="1" key="1">
    <citation type="submission" date="2022-09" db="EMBL/GenBank/DDBJ databases">
        <title>Complete Genomes of Fervidibacillus albus and Fervidibacillus halotolerans isolated from tidal flat sediments.</title>
        <authorList>
            <person name="Kwon K.K."/>
            <person name="Yang S.-H."/>
            <person name="Park M.J."/>
            <person name="Oh H.-M."/>
        </authorList>
    </citation>
    <scope>NUCLEOTIDE SEQUENCE</scope>
    <source>
        <strain evidence="1">MEBiC13594</strain>
    </source>
</reference>
<gene>
    <name evidence="1" type="ORF">OE105_11985</name>
</gene>
<dbReference type="SUPFAM" id="SSF51735">
    <property type="entry name" value="NAD(P)-binding Rossmann-fold domains"/>
    <property type="match status" value="1"/>
</dbReference>
<dbReference type="Pfam" id="PF02423">
    <property type="entry name" value="OCD_Mu_crystall"/>
    <property type="match status" value="1"/>
</dbReference>
<proteinExistence type="predicted"/>
<dbReference type="Proteomes" id="UP001164726">
    <property type="component" value="Chromosome"/>
</dbReference>